<keyword evidence="2" id="KW-0812">Transmembrane</keyword>
<sequence length="662" mass="71368">MGRSPAASPAASPAPAPRALAPAPPGPERRTKVAVACGAFALLWLRFHAAAIEAALKHLVWYCLSHGLLLLLLGAGAVWLCWDRVEAKLGLKMAAELSRELGGARVTVGRLEWRWNRLSVFDLEVGNGEVPGVAWKAPYFMRAAEICAEMTMTTEDLHGMLSVFGPIKLRDGAFAIGYTERSVATMLLRESRAFVEEQHVDGKPVSNTDMFRHTSRATLAAEKAAAARRLAREAAWRARWADAKPADVELELCDGDAALDDEPGHATRVRGARRALASARALGEPARRAKLLGDYAKKLRDDVASTAKLLYRAHRDGAPGDAYRVGRITVEDLALDMDGHGMRLKAPFVVRAFVGSRLHLETKLCTSLLGELLNDSISQVKDRAASIRLHVKSQERAVLDRVQGQRRSTMSLCGCGGAGAVEDAVTFIDGPESSFRGNYRDGSPVRAEIIALRRGGRVRSMALLLALALLVAGCGADPSPTMWPTPYWPQWDDYWDYWDAGYDHGWDCSAASYPSYVSDGYCDPSNNVDPCYDGGDCCESTCVSTSSYDCGVNGYDCQDPYESDATTPLPTHVSHSTLVAYYSFDDGTAADDYGSLDGTITGATATTGHDGSGALAFDGADDAVELPPAATADVLGSAARTVCLWARLDAFAGFLLSYVRYR</sequence>
<dbReference type="RefSeq" id="XP_009038800.1">
    <property type="nucleotide sequence ID" value="XM_009040552.1"/>
</dbReference>
<keyword evidence="2" id="KW-1133">Transmembrane helix</keyword>
<feature type="compositionally biased region" description="Pro residues" evidence="1">
    <location>
        <begin position="12"/>
        <end position="25"/>
    </location>
</feature>
<reference evidence="3 4" key="1">
    <citation type="journal article" date="2011" name="Proc. Natl. Acad. Sci. U.S.A.">
        <title>Niche of harmful alga Aureococcus anophagefferens revealed through ecogenomics.</title>
        <authorList>
            <person name="Gobler C.J."/>
            <person name="Berry D.L."/>
            <person name="Dyhrman S.T."/>
            <person name="Wilhelm S.W."/>
            <person name="Salamov A."/>
            <person name="Lobanov A.V."/>
            <person name="Zhang Y."/>
            <person name="Collier J.L."/>
            <person name="Wurch L.L."/>
            <person name="Kustka A.B."/>
            <person name="Dill B.D."/>
            <person name="Shah M."/>
            <person name="VerBerkmoes N.C."/>
            <person name="Kuo A."/>
            <person name="Terry A."/>
            <person name="Pangilinan J."/>
            <person name="Lindquist E.A."/>
            <person name="Lucas S."/>
            <person name="Paulsen I.T."/>
            <person name="Hattenrath-Lehmann T.K."/>
            <person name="Talmage S.C."/>
            <person name="Walker E.A."/>
            <person name="Koch F."/>
            <person name="Burson A.M."/>
            <person name="Marcoval M.A."/>
            <person name="Tang Y.Z."/>
            <person name="Lecleir G.R."/>
            <person name="Coyne K.J."/>
            <person name="Berg G.M."/>
            <person name="Bertrand E.M."/>
            <person name="Saito M.A."/>
            <person name="Gladyshev V.N."/>
            <person name="Grigoriev I.V."/>
        </authorList>
    </citation>
    <scope>NUCLEOTIDE SEQUENCE [LARGE SCALE GENOMIC DNA]</scope>
    <source>
        <strain evidence="4">CCMP 1984</strain>
    </source>
</reference>
<evidence type="ECO:0000313" key="4">
    <source>
        <dbReference type="Proteomes" id="UP000002729"/>
    </source>
</evidence>
<feature type="compositionally biased region" description="Low complexity" evidence="1">
    <location>
        <begin position="1"/>
        <end position="11"/>
    </location>
</feature>
<accession>F0YE66</accession>
<dbReference type="SUPFAM" id="SSF49899">
    <property type="entry name" value="Concanavalin A-like lectins/glucanases"/>
    <property type="match status" value="1"/>
</dbReference>
<name>F0YE66_AURAN</name>
<dbReference type="Gene3D" id="2.60.120.200">
    <property type="match status" value="1"/>
</dbReference>
<feature type="region of interest" description="Disordered" evidence="1">
    <location>
        <begin position="1"/>
        <end position="25"/>
    </location>
</feature>
<keyword evidence="2" id="KW-0472">Membrane</keyword>
<feature type="transmembrane region" description="Helical" evidence="2">
    <location>
        <begin position="59"/>
        <end position="82"/>
    </location>
</feature>
<evidence type="ECO:0000256" key="1">
    <source>
        <dbReference type="SAM" id="MobiDB-lite"/>
    </source>
</evidence>
<dbReference type="InParanoid" id="F0YE66"/>
<proteinExistence type="predicted"/>
<dbReference type="GeneID" id="20225371"/>
<evidence type="ECO:0008006" key="5">
    <source>
        <dbReference type="Google" id="ProtNLM"/>
    </source>
</evidence>
<dbReference type="KEGG" id="aaf:AURANDRAFT_65513"/>
<evidence type="ECO:0000256" key="2">
    <source>
        <dbReference type="SAM" id="Phobius"/>
    </source>
</evidence>
<gene>
    <name evidence="3" type="ORF">AURANDRAFT_65513</name>
</gene>
<organism evidence="4">
    <name type="scientific">Aureococcus anophagefferens</name>
    <name type="common">Harmful bloom alga</name>
    <dbReference type="NCBI Taxonomy" id="44056"/>
    <lineage>
        <taxon>Eukaryota</taxon>
        <taxon>Sar</taxon>
        <taxon>Stramenopiles</taxon>
        <taxon>Ochrophyta</taxon>
        <taxon>Pelagophyceae</taxon>
        <taxon>Pelagomonadales</taxon>
        <taxon>Pelagomonadaceae</taxon>
        <taxon>Aureococcus</taxon>
    </lineage>
</organism>
<evidence type="ECO:0000313" key="3">
    <source>
        <dbReference type="EMBL" id="EGB06628.1"/>
    </source>
</evidence>
<dbReference type="AlphaFoldDB" id="F0YE66"/>
<dbReference type="InterPro" id="IPR013320">
    <property type="entry name" value="ConA-like_dom_sf"/>
</dbReference>
<dbReference type="EMBL" id="GL833134">
    <property type="protein sequence ID" value="EGB06628.1"/>
    <property type="molecule type" value="Genomic_DNA"/>
</dbReference>
<keyword evidence="4" id="KW-1185">Reference proteome</keyword>
<protein>
    <recommendedName>
        <fullName evidence="5">LNR domain-containing protein</fullName>
    </recommendedName>
</protein>
<dbReference type="Proteomes" id="UP000002729">
    <property type="component" value="Unassembled WGS sequence"/>
</dbReference>
<dbReference type="OrthoDB" id="207353at2759"/>